<sequence length="541" mass="57370">MTPPGRARSWDSAPVALLRLDGAGAILDANATFRRWLGDRPAHDLRGTRLSALLSVGGRIYWETHLVPLLRLQGRVEEIAVELRAGGAPRRVLLSAEMHDGAGTDDGAGSVISVALFEARERSRFERELVAARAEAERSATSVRTLLTTTTALARAAGVEGVCDALVHAAVGEFRAESAWVWLVDGACAPTLRAWSGHGPQSEESAAALRAATGVARRGRSAADDITVMSDGHLVVPLRGADTLHGVLVLVPRAHAGDDALDRGALAATGQQGGVALDRAVLHEQSVSVAHELQRAMLTENLPQTERARITTDYRPAERTLQVGGDWYDAFWVDDDTLALTVGDIVGHGLRSATAMGQLRTVVRSHAESGVGPAEVLRRVDRFVRRHGVGFGSTLVYAELDVTAGRLAFACAGHPPPLLTRRDGEAEFLWQGRWMPLGVAAAPVRPPEAVVADRSGRHATDPGAPAPGAGAVELRAGDVLWLYTDGMVERHDRGLLTGLEELARAAAAAPGVATGELVSSLLGGELNEYDDACVLRLEWDG</sequence>
<evidence type="ECO:0000313" key="4">
    <source>
        <dbReference type="Proteomes" id="UP001139493"/>
    </source>
</evidence>
<reference evidence="3" key="1">
    <citation type="submission" date="2022-06" db="EMBL/GenBank/DDBJ databases">
        <title>Genomic Encyclopedia of Archaeal and Bacterial Type Strains, Phase II (KMG-II): from individual species to whole genera.</title>
        <authorList>
            <person name="Goeker M."/>
        </authorList>
    </citation>
    <scope>NUCLEOTIDE SEQUENCE</scope>
    <source>
        <strain evidence="3">DSM 26652</strain>
    </source>
</reference>
<accession>A0A9X2G0Y9</accession>
<keyword evidence="4" id="KW-1185">Reference proteome</keyword>
<dbReference type="Gene3D" id="3.30.450.40">
    <property type="match status" value="1"/>
</dbReference>
<dbReference type="GO" id="GO:0016791">
    <property type="term" value="F:phosphatase activity"/>
    <property type="evidence" value="ECO:0007669"/>
    <property type="project" value="TreeGrafter"/>
</dbReference>
<keyword evidence="1" id="KW-0378">Hydrolase</keyword>
<dbReference type="InterPro" id="IPR036457">
    <property type="entry name" value="PPM-type-like_dom_sf"/>
</dbReference>
<proteinExistence type="predicted"/>
<protein>
    <submittedName>
        <fullName evidence="3">Stage II sporulation protein E (SpoIIE)</fullName>
    </submittedName>
</protein>
<dbReference type="InterPro" id="IPR052016">
    <property type="entry name" value="Bact_Sigma-Reg"/>
</dbReference>
<evidence type="ECO:0000256" key="1">
    <source>
        <dbReference type="ARBA" id="ARBA00022801"/>
    </source>
</evidence>
<dbReference type="CDD" id="cd00130">
    <property type="entry name" value="PAS"/>
    <property type="match status" value="1"/>
</dbReference>
<dbReference type="RefSeq" id="WP_253833391.1">
    <property type="nucleotide sequence ID" value="NZ_JAMTCS010000002.1"/>
</dbReference>
<name>A0A9X2G0Y9_9MICO</name>
<feature type="domain" description="PPM-type phosphatase" evidence="2">
    <location>
        <begin position="308"/>
        <end position="539"/>
    </location>
</feature>
<dbReference type="SUPFAM" id="SSF55781">
    <property type="entry name" value="GAF domain-like"/>
    <property type="match status" value="1"/>
</dbReference>
<comment type="caution">
    <text evidence="3">The sequence shown here is derived from an EMBL/GenBank/DDBJ whole genome shotgun (WGS) entry which is preliminary data.</text>
</comment>
<dbReference type="PANTHER" id="PTHR43156">
    <property type="entry name" value="STAGE II SPORULATION PROTEIN E-RELATED"/>
    <property type="match status" value="1"/>
</dbReference>
<organism evidence="3 4">
    <name type="scientific">Promicromonospora thailandica</name>
    <dbReference type="NCBI Taxonomy" id="765201"/>
    <lineage>
        <taxon>Bacteria</taxon>
        <taxon>Bacillati</taxon>
        <taxon>Actinomycetota</taxon>
        <taxon>Actinomycetes</taxon>
        <taxon>Micrococcales</taxon>
        <taxon>Promicromonosporaceae</taxon>
        <taxon>Promicromonospora</taxon>
    </lineage>
</organism>
<dbReference type="SUPFAM" id="SSF81606">
    <property type="entry name" value="PP2C-like"/>
    <property type="match status" value="1"/>
</dbReference>
<dbReference type="Gene3D" id="3.60.40.10">
    <property type="entry name" value="PPM-type phosphatase domain"/>
    <property type="match status" value="1"/>
</dbReference>
<dbReference type="InterPro" id="IPR001932">
    <property type="entry name" value="PPM-type_phosphatase-like_dom"/>
</dbReference>
<dbReference type="InterPro" id="IPR035965">
    <property type="entry name" value="PAS-like_dom_sf"/>
</dbReference>
<gene>
    <name evidence="3" type="ORF">APR03_001024</name>
</gene>
<dbReference type="PANTHER" id="PTHR43156:SF2">
    <property type="entry name" value="STAGE II SPORULATION PROTEIN E"/>
    <property type="match status" value="1"/>
</dbReference>
<dbReference type="AlphaFoldDB" id="A0A9X2G0Y9"/>
<dbReference type="SMART" id="SM00331">
    <property type="entry name" value="PP2C_SIG"/>
    <property type="match status" value="1"/>
</dbReference>
<dbReference type="Pfam" id="PF07228">
    <property type="entry name" value="SpoIIE"/>
    <property type="match status" value="1"/>
</dbReference>
<dbReference type="EMBL" id="JAMTCS010000002">
    <property type="protein sequence ID" value="MCP2263693.1"/>
    <property type="molecule type" value="Genomic_DNA"/>
</dbReference>
<evidence type="ECO:0000313" key="3">
    <source>
        <dbReference type="EMBL" id="MCP2263693.1"/>
    </source>
</evidence>
<dbReference type="Proteomes" id="UP001139493">
    <property type="component" value="Unassembled WGS sequence"/>
</dbReference>
<evidence type="ECO:0000259" key="2">
    <source>
        <dbReference type="SMART" id="SM00331"/>
    </source>
</evidence>
<dbReference type="SUPFAM" id="SSF55785">
    <property type="entry name" value="PYP-like sensor domain (PAS domain)"/>
    <property type="match status" value="1"/>
</dbReference>
<dbReference type="InterPro" id="IPR029016">
    <property type="entry name" value="GAF-like_dom_sf"/>
</dbReference>
<dbReference type="InterPro" id="IPR000014">
    <property type="entry name" value="PAS"/>
</dbReference>